<evidence type="ECO:0000256" key="7">
    <source>
        <dbReference type="SAM" id="Phobius"/>
    </source>
</evidence>
<feature type="transmembrane region" description="Helical" evidence="7">
    <location>
        <begin position="206"/>
        <end position="225"/>
    </location>
</feature>
<dbReference type="InterPro" id="IPR051791">
    <property type="entry name" value="Pra-immunoreactive"/>
</dbReference>
<evidence type="ECO:0000313" key="9">
    <source>
        <dbReference type="EMBL" id="NGN69151.1"/>
    </source>
</evidence>
<evidence type="ECO:0000256" key="6">
    <source>
        <dbReference type="SAM" id="MobiDB-lite"/>
    </source>
</evidence>
<comment type="subcellular location">
    <subcellularLocation>
        <location evidence="1">Cell membrane</location>
        <topology evidence="1">Multi-pass membrane protein</topology>
    </subcellularLocation>
</comment>
<dbReference type="PANTHER" id="PTHR36115">
    <property type="entry name" value="PROLINE-RICH ANTIGEN HOMOLOG-RELATED"/>
    <property type="match status" value="1"/>
</dbReference>
<sequence length="316" mass="32010">MSTDQDDDPFSSKQPDRSQPPLSGLPSDGTQQPSDQLPPHGHTPAGGATPPPGSGTTKSVSGTGPTPPPSGSPYGTPESGSPYGTPAAAATPPPSSGSPYDTPPASGGPDFSKPGAGGTGSPYDTTPPPSYPGGGAGAGGIGGFGVGQYAEPDPRLAGMPPLASLGKRLVARIIDSIIIGLPMSLILSLLGIGYDFDDSGAYGRNWVGGFLTIAAYFVYEGLMLTKDGQTVGKKLMKIRVAMLDNGAVPAGNAGWIRAAVYSLPQLVTCIGTLFWLYNVLSACWDKPFRQAVHDKIAKTVVVEAQPTTAAGPGGAY</sequence>
<feature type="transmembrane region" description="Helical" evidence="7">
    <location>
        <begin position="169"/>
        <end position="194"/>
    </location>
</feature>
<feature type="compositionally biased region" description="Low complexity" evidence="6">
    <location>
        <begin position="72"/>
        <end position="90"/>
    </location>
</feature>
<dbReference type="EMBL" id="JAAKZV010000263">
    <property type="protein sequence ID" value="NGN69151.1"/>
    <property type="molecule type" value="Genomic_DNA"/>
</dbReference>
<keyword evidence="10" id="KW-1185">Reference proteome</keyword>
<evidence type="ECO:0000259" key="8">
    <source>
        <dbReference type="Pfam" id="PF06271"/>
    </source>
</evidence>
<dbReference type="Proteomes" id="UP000481583">
    <property type="component" value="Unassembled WGS sequence"/>
</dbReference>
<gene>
    <name evidence="9" type="ORF">G5C51_35345</name>
</gene>
<keyword evidence="3 7" id="KW-0812">Transmembrane</keyword>
<dbReference type="PANTHER" id="PTHR36115:SF4">
    <property type="entry name" value="MEMBRANE PROTEIN"/>
    <property type="match status" value="1"/>
</dbReference>
<dbReference type="RefSeq" id="WP_165243820.1">
    <property type="nucleotide sequence ID" value="NZ_JAAKZV010000263.1"/>
</dbReference>
<feature type="region of interest" description="Disordered" evidence="6">
    <location>
        <begin position="1"/>
        <end position="137"/>
    </location>
</feature>
<dbReference type="GO" id="GO:0005886">
    <property type="term" value="C:plasma membrane"/>
    <property type="evidence" value="ECO:0007669"/>
    <property type="project" value="UniProtKB-SubCell"/>
</dbReference>
<dbReference type="AlphaFoldDB" id="A0A6G4UD73"/>
<comment type="caution">
    <text evidence="9">The sequence shown here is derived from an EMBL/GenBank/DDBJ whole genome shotgun (WGS) entry which is preliminary data.</text>
</comment>
<evidence type="ECO:0000256" key="5">
    <source>
        <dbReference type="ARBA" id="ARBA00023136"/>
    </source>
</evidence>
<accession>A0A6G4UD73</accession>
<evidence type="ECO:0000256" key="3">
    <source>
        <dbReference type="ARBA" id="ARBA00022692"/>
    </source>
</evidence>
<keyword evidence="4 7" id="KW-1133">Transmembrane helix</keyword>
<dbReference type="Pfam" id="PF06271">
    <property type="entry name" value="RDD"/>
    <property type="match status" value="1"/>
</dbReference>
<name>A0A6G4UD73_9ACTN</name>
<evidence type="ECO:0000256" key="2">
    <source>
        <dbReference type="ARBA" id="ARBA00022475"/>
    </source>
</evidence>
<keyword evidence="2" id="KW-1003">Cell membrane</keyword>
<protein>
    <submittedName>
        <fullName evidence="9">RDD family protein</fullName>
    </submittedName>
</protein>
<evidence type="ECO:0000256" key="4">
    <source>
        <dbReference type="ARBA" id="ARBA00022989"/>
    </source>
</evidence>
<feature type="domain" description="RDD" evidence="8">
    <location>
        <begin position="162"/>
        <end position="298"/>
    </location>
</feature>
<evidence type="ECO:0000256" key="1">
    <source>
        <dbReference type="ARBA" id="ARBA00004651"/>
    </source>
</evidence>
<feature type="compositionally biased region" description="Low complexity" evidence="6">
    <location>
        <begin position="38"/>
        <end position="64"/>
    </location>
</feature>
<dbReference type="InterPro" id="IPR010432">
    <property type="entry name" value="RDD"/>
</dbReference>
<keyword evidence="5 7" id="KW-0472">Membrane</keyword>
<proteinExistence type="predicted"/>
<organism evidence="9 10">
    <name type="scientific">Streptomyces coryli</name>
    <dbReference type="NCBI Taxonomy" id="1128680"/>
    <lineage>
        <taxon>Bacteria</taxon>
        <taxon>Bacillati</taxon>
        <taxon>Actinomycetota</taxon>
        <taxon>Actinomycetes</taxon>
        <taxon>Kitasatosporales</taxon>
        <taxon>Streptomycetaceae</taxon>
        <taxon>Streptomyces</taxon>
    </lineage>
</organism>
<reference evidence="9 10" key="1">
    <citation type="submission" date="2020-02" db="EMBL/GenBank/DDBJ databases">
        <title>Whole-genome analyses of novel actinobacteria.</title>
        <authorList>
            <person name="Sahin N."/>
        </authorList>
    </citation>
    <scope>NUCLEOTIDE SEQUENCE [LARGE SCALE GENOMIC DNA]</scope>
    <source>
        <strain evidence="9 10">A7024</strain>
    </source>
</reference>
<evidence type="ECO:0000313" key="10">
    <source>
        <dbReference type="Proteomes" id="UP000481583"/>
    </source>
</evidence>